<feature type="compositionally biased region" description="Polar residues" evidence="1">
    <location>
        <begin position="209"/>
        <end position="222"/>
    </location>
</feature>
<accession>A0A9P4YX42</accession>
<feature type="domain" description="Nitrogen regulatory protein areA GATA-like" evidence="2">
    <location>
        <begin position="38"/>
        <end position="62"/>
    </location>
</feature>
<reference evidence="3" key="1">
    <citation type="submission" date="2020-03" db="EMBL/GenBank/DDBJ databases">
        <title>Site-based positive gene gene selection in Geosmithia morbida across the United States reveals a broad range of putative effectors and factors for local host and environmental adapation.</title>
        <authorList>
            <person name="Onufrak A."/>
            <person name="Murdoch R.W."/>
            <person name="Gazis R."/>
            <person name="Huff M."/>
            <person name="Staton M."/>
            <person name="Klingeman W."/>
            <person name="Hadziabdic D."/>
        </authorList>
    </citation>
    <scope>NUCLEOTIDE SEQUENCE</scope>
    <source>
        <strain evidence="3">1262</strain>
    </source>
</reference>
<gene>
    <name evidence="3" type="ORF">GMORB2_5352</name>
</gene>
<feature type="compositionally biased region" description="Low complexity" evidence="1">
    <location>
        <begin position="281"/>
        <end position="308"/>
    </location>
</feature>
<dbReference type="OrthoDB" id="5424234at2759"/>
<dbReference type="Pfam" id="PF08550">
    <property type="entry name" value="GATA_AreA"/>
    <property type="match status" value="1"/>
</dbReference>
<dbReference type="AlphaFoldDB" id="A0A9P4YX42"/>
<evidence type="ECO:0000313" key="4">
    <source>
        <dbReference type="Proteomes" id="UP000749293"/>
    </source>
</evidence>
<evidence type="ECO:0000313" key="3">
    <source>
        <dbReference type="EMBL" id="KAF4124686.1"/>
    </source>
</evidence>
<sequence>MESETAMTLPKGIVVNTKEIYNEVAKHPTVPMDRVWQIWRVYTTTNKKLQDPTARRLENFWWHVLGSDRRYLNGEVLATLYEDISLGPTFVSLKGPPNRWEGDNVPPLLRQALSIINPEKPERAQQTVPTQTQQTQAQQARQTPPQKDGHTGATADTDSSSKGSSSSATKPPPPHPILKKPRGPSTSGSRPTARFVSPPISEADEDEANVSSGSTVTPSLESRTPVMSPLKKKGSTSKKFVASTASAKRRPAIARRTSSHPSVQALSDHPSRDGGSEPSSHRSPSTPLRSTSPLGEGSASGSAVGSSSPKLSDKAAGKRPAPSRRSTHDSRSEGATRACRNGGIKQSSASLIRLSDAAGKGERPKRRAQSSVDLSTAVAKSGAGAPEPTKSKAAGGSGSAPANAIGSASGSAEPPSSNPASISTATTSAATTTTSAATAAPPSARSTPMTHSRSHSGFIHRRGSSAILGTANGLAAGAAASTTNVQAQGMILDESGSYPAAGFHPSAGDYPDQQYGPGEDDYPDSKRLSAANRGPGFTPTLPSSSASVPLGRTKSQLTLLLERENDARSGRSFSKH</sequence>
<evidence type="ECO:0000259" key="2">
    <source>
        <dbReference type="Pfam" id="PF08550"/>
    </source>
</evidence>
<comment type="caution">
    <text evidence="3">The sequence shown here is derived from an EMBL/GenBank/DDBJ whole genome shotgun (WGS) entry which is preliminary data.</text>
</comment>
<dbReference type="RefSeq" id="XP_035323338.1">
    <property type="nucleotide sequence ID" value="XM_035467326.1"/>
</dbReference>
<keyword evidence="4" id="KW-1185">Reference proteome</keyword>
<name>A0A9P4YX42_9HYPO</name>
<feature type="compositionally biased region" description="Low complexity" evidence="1">
    <location>
        <begin position="153"/>
        <end position="169"/>
    </location>
</feature>
<feature type="region of interest" description="Disordered" evidence="1">
    <location>
        <begin position="121"/>
        <end position="463"/>
    </location>
</feature>
<feature type="compositionally biased region" description="Low complexity" evidence="1">
    <location>
        <begin position="124"/>
        <end position="146"/>
    </location>
</feature>
<evidence type="ECO:0000256" key="1">
    <source>
        <dbReference type="SAM" id="MobiDB-lite"/>
    </source>
</evidence>
<dbReference type="Proteomes" id="UP000749293">
    <property type="component" value="Unassembled WGS sequence"/>
</dbReference>
<feature type="compositionally biased region" description="Basic residues" evidence="1">
    <location>
        <begin position="452"/>
        <end position="463"/>
    </location>
</feature>
<dbReference type="GeneID" id="55971580"/>
<dbReference type="EMBL" id="JAANYQ010000004">
    <property type="protein sequence ID" value="KAF4124686.1"/>
    <property type="molecule type" value="Genomic_DNA"/>
</dbReference>
<organism evidence="3 4">
    <name type="scientific">Geosmithia morbida</name>
    <dbReference type="NCBI Taxonomy" id="1094350"/>
    <lineage>
        <taxon>Eukaryota</taxon>
        <taxon>Fungi</taxon>
        <taxon>Dikarya</taxon>
        <taxon>Ascomycota</taxon>
        <taxon>Pezizomycotina</taxon>
        <taxon>Sordariomycetes</taxon>
        <taxon>Hypocreomycetidae</taxon>
        <taxon>Hypocreales</taxon>
        <taxon>Bionectriaceae</taxon>
        <taxon>Geosmithia</taxon>
    </lineage>
</organism>
<proteinExistence type="predicted"/>
<feature type="compositionally biased region" description="Low complexity" evidence="1">
    <location>
        <begin position="399"/>
        <end position="448"/>
    </location>
</feature>
<dbReference type="InterPro" id="IPR013860">
    <property type="entry name" value="AreA_GATA"/>
</dbReference>
<protein>
    <recommendedName>
        <fullName evidence="2">Nitrogen regulatory protein areA GATA-like domain-containing protein</fullName>
    </recommendedName>
</protein>
<feature type="compositionally biased region" description="Polar residues" evidence="1">
    <location>
        <begin position="540"/>
        <end position="558"/>
    </location>
</feature>
<feature type="region of interest" description="Disordered" evidence="1">
    <location>
        <begin position="495"/>
        <end position="576"/>
    </location>
</feature>